<evidence type="ECO:0000313" key="2">
    <source>
        <dbReference type="Proteomes" id="UP000465112"/>
    </source>
</evidence>
<evidence type="ECO:0000313" key="1">
    <source>
        <dbReference type="EMBL" id="KAF1394915.1"/>
    </source>
</evidence>
<comment type="caution">
    <text evidence="1">The sequence shown here is derived from an EMBL/GenBank/DDBJ whole genome shotgun (WGS) entry which is preliminary data.</text>
</comment>
<protein>
    <recommendedName>
        <fullName evidence="3">Reverse transcriptase domain-containing protein</fullName>
    </recommendedName>
</protein>
<dbReference type="PANTHER" id="PTHR47331">
    <property type="entry name" value="PHD-TYPE DOMAIN-CONTAINING PROTEIN"/>
    <property type="match status" value="1"/>
</dbReference>
<name>A0A6A5FPY0_PERFL</name>
<keyword evidence="2" id="KW-1185">Reference proteome</keyword>
<organism evidence="1 2">
    <name type="scientific">Perca fluviatilis</name>
    <name type="common">European perch</name>
    <dbReference type="NCBI Taxonomy" id="8168"/>
    <lineage>
        <taxon>Eukaryota</taxon>
        <taxon>Metazoa</taxon>
        <taxon>Chordata</taxon>
        <taxon>Craniata</taxon>
        <taxon>Vertebrata</taxon>
        <taxon>Euteleostomi</taxon>
        <taxon>Actinopterygii</taxon>
        <taxon>Neopterygii</taxon>
        <taxon>Teleostei</taxon>
        <taxon>Neoteleostei</taxon>
        <taxon>Acanthomorphata</taxon>
        <taxon>Eupercaria</taxon>
        <taxon>Perciformes</taxon>
        <taxon>Percoidei</taxon>
        <taxon>Percidae</taxon>
        <taxon>Percinae</taxon>
        <taxon>Perca</taxon>
    </lineage>
</organism>
<gene>
    <name evidence="1" type="ORF">PFLUV_G00006080</name>
</gene>
<dbReference type="AlphaFoldDB" id="A0A6A5FPY0"/>
<sequence>MKLGEERDLEKIKDCLSYVLADKHSDAPHWDAAYPWKVSPAILPDNRRAVEAAFKNTEARLAREPLWKAAYGEQIREMVSRGAAIELMEEEIKGWDGPIWYISHLVAPNPHSSSTPVRIVWNSGQEFKGLSLNNLLHKGPDVLNPIRGVLLRFTSRLVNIGGKPAGCIAQVAMREMANLPQFASMAEERWILTEDCYVDDMLTSHEDLQTLFRLTEGVEEILKAGGFSLKPWILTGQSGRIEKPADPSNVKSTEPKTLILPNQMRDEENKALGLGYEPGSDKLRVLTSVNFSKRRGKMRTGLDLRENEIRGSTPDPLTRRMLLSQIAGFYDPIGLASPAK</sequence>
<dbReference type="EMBL" id="VHII01000001">
    <property type="protein sequence ID" value="KAF1394915.1"/>
    <property type="molecule type" value="Genomic_DNA"/>
</dbReference>
<proteinExistence type="predicted"/>
<reference evidence="1 2" key="1">
    <citation type="submission" date="2019-06" db="EMBL/GenBank/DDBJ databases">
        <title>A chromosome-scale genome assembly of the European perch, Perca fluviatilis.</title>
        <authorList>
            <person name="Roques C."/>
            <person name="Zahm M."/>
            <person name="Cabau C."/>
            <person name="Klopp C."/>
            <person name="Bouchez O."/>
            <person name="Donnadieu C."/>
            <person name="Kuhl H."/>
            <person name="Gislard M."/>
            <person name="Guendouz S."/>
            <person name="Journot L."/>
            <person name="Haffray P."/>
            <person name="Bestin A."/>
            <person name="Morvezen R."/>
            <person name="Feron R."/>
            <person name="Wen M."/>
            <person name="Jouanno E."/>
            <person name="Herpin A."/>
            <person name="Schartl M."/>
            <person name="Postlethwait J."/>
            <person name="Schaerlinger B."/>
            <person name="Chardard D."/>
            <person name="Lecocq T."/>
            <person name="Poncet C."/>
            <person name="Jaffrelo L."/>
            <person name="Lampietro C."/>
            <person name="Guiguen Y."/>
        </authorList>
    </citation>
    <scope>NUCLEOTIDE SEQUENCE [LARGE SCALE GENOMIC DNA]</scope>
    <source>
        <tissue evidence="1">Blood</tissue>
    </source>
</reference>
<evidence type="ECO:0008006" key="3">
    <source>
        <dbReference type="Google" id="ProtNLM"/>
    </source>
</evidence>
<dbReference type="PANTHER" id="PTHR47331:SF1">
    <property type="entry name" value="GAG-LIKE PROTEIN"/>
    <property type="match status" value="1"/>
</dbReference>
<dbReference type="Proteomes" id="UP000465112">
    <property type="component" value="Chromosome 1"/>
</dbReference>
<accession>A0A6A5FPY0</accession>